<reference evidence="2 3" key="1">
    <citation type="journal article" date="2016" name="Nat. Commun.">
        <title>Thousands of microbial genomes shed light on interconnected biogeochemical processes in an aquifer system.</title>
        <authorList>
            <person name="Anantharaman K."/>
            <person name="Brown C.T."/>
            <person name="Hug L.A."/>
            <person name="Sharon I."/>
            <person name="Castelle C.J."/>
            <person name="Probst A.J."/>
            <person name="Thomas B.C."/>
            <person name="Singh A."/>
            <person name="Wilkins M.J."/>
            <person name="Karaoz U."/>
            <person name="Brodie E.L."/>
            <person name="Williams K.H."/>
            <person name="Hubbard S.S."/>
            <person name="Banfield J.F."/>
        </authorList>
    </citation>
    <scope>NUCLEOTIDE SEQUENCE [LARGE SCALE GENOMIC DNA]</scope>
</reference>
<proteinExistence type="predicted"/>
<name>A0A1G2UZ58_9BACT</name>
<evidence type="ECO:0000256" key="1">
    <source>
        <dbReference type="SAM" id="Phobius"/>
    </source>
</evidence>
<feature type="transmembrane region" description="Helical" evidence="1">
    <location>
        <begin position="21"/>
        <end position="39"/>
    </location>
</feature>
<feature type="transmembrane region" description="Helical" evidence="1">
    <location>
        <begin position="208"/>
        <end position="235"/>
    </location>
</feature>
<evidence type="ECO:0000313" key="2">
    <source>
        <dbReference type="EMBL" id="OHB14674.1"/>
    </source>
</evidence>
<dbReference type="EMBL" id="MHWW01000017">
    <property type="protein sequence ID" value="OHB14674.1"/>
    <property type="molecule type" value="Genomic_DNA"/>
</dbReference>
<dbReference type="AlphaFoldDB" id="A0A1G2UZ58"/>
<sequence length="240" mass="28021">MKILTWHLRKDLNLRTKWWHRLLLVVYAFFLIFLFGIFFNNLDFKIFNYPQWKMVSTVGERIDSNLNTLNQLTLSGEKVGEINSSSFSLNIPVSSSAFSDESNKNIYCSNNIINYVQDILAKRSIKNLSLGRKDWASLEEFNSFLIKTDDKCVLIDSYTVYDNYGSEIGKTYFLRPDKTLLMGETLSENYGFHKISIFWSGLYFVGDLAFLLLLVLLVAYIISFFYHKVVLYIIFGKYNI</sequence>
<comment type="caution">
    <text evidence="2">The sequence shown here is derived from an EMBL/GenBank/DDBJ whole genome shotgun (WGS) entry which is preliminary data.</text>
</comment>
<accession>A0A1G2UZ58</accession>
<dbReference type="Proteomes" id="UP000177697">
    <property type="component" value="Unassembled WGS sequence"/>
</dbReference>
<evidence type="ECO:0000313" key="3">
    <source>
        <dbReference type="Proteomes" id="UP000177697"/>
    </source>
</evidence>
<organism evidence="2 3">
    <name type="scientific">Candidatus Zambryskibacteria bacterium RIFOXYC1_FULL_39_10</name>
    <dbReference type="NCBI Taxonomy" id="1802779"/>
    <lineage>
        <taxon>Bacteria</taxon>
        <taxon>Candidatus Zambryskiibacteriota</taxon>
    </lineage>
</organism>
<keyword evidence="1" id="KW-1133">Transmembrane helix</keyword>
<keyword evidence="1" id="KW-0472">Membrane</keyword>
<keyword evidence="1" id="KW-0812">Transmembrane</keyword>
<protein>
    <submittedName>
        <fullName evidence="2">Uncharacterized protein</fullName>
    </submittedName>
</protein>
<gene>
    <name evidence="2" type="ORF">A2431_00495</name>
</gene>